<gene>
    <name evidence="1" type="ORF">HPLM_LOCUS12137</name>
</gene>
<name>A0A0N4WLU6_HAEPC</name>
<evidence type="ECO:0000313" key="1">
    <source>
        <dbReference type="EMBL" id="VDO44820.1"/>
    </source>
</evidence>
<evidence type="ECO:0000313" key="2">
    <source>
        <dbReference type="Proteomes" id="UP000268014"/>
    </source>
</evidence>
<organism evidence="3">
    <name type="scientific">Haemonchus placei</name>
    <name type="common">Barber's pole worm</name>
    <dbReference type="NCBI Taxonomy" id="6290"/>
    <lineage>
        <taxon>Eukaryota</taxon>
        <taxon>Metazoa</taxon>
        <taxon>Ecdysozoa</taxon>
        <taxon>Nematoda</taxon>
        <taxon>Chromadorea</taxon>
        <taxon>Rhabditida</taxon>
        <taxon>Rhabditina</taxon>
        <taxon>Rhabditomorpha</taxon>
        <taxon>Strongyloidea</taxon>
        <taxon>Trichostrongylidae</taxon>
        <taxon>Haemonchus</taxon>
    </lineage>
</organism>
<dbReference type="Proteomes" id="UP000268014">
    <property type="component" value="Unassembled WGS sequence"/>
</dbReference>
<evidence type="ECO:0000313" key="3">
    <source>
        <dbReference type="WBParaSite" id="HPLM_0001214501-mRNA-1"/>
    </source>
</evidence>
<reference evidence="3" key="1">
    <citation type="submission" date="2017-02" db="UniProtKB">
        <authorList>
            <consortium name="WormBaseParasite"/>
        </authorList>
    </citation>
    <scope>IDENTIFICATION</scope>
</reference>
<dbReference type="EMBL" id="UZAF01017770">
    <property type="protein sequence ID" value="VDO44820.1"/>
    <property type="molecule type" value="Genomic_DNA"/>
</dbReference>
<sequence length="117" mass="13099">MNALSLSIRFLVTIQHKEQHACCFQSKRCGIPDHSAQELPEPWAKSDTIATAINTSSFRVPFHRLWKIFCLIGSHLPCAILIVNLSIAHENNSCRTENSIEGYLKASGQDSLVYSIE</sequence>
<keyword evidence="2" id="KW-1185">Reference proteome</keyword>
<protein>
    <submittedName>
        <fullName evidence="1 3">Uncharacterized protein</fullName>
    </submittedName>
</protein>
<reference evidence="1 2" key="2">
    <citation type="submission" date="2018-11" db="EMBL/GenBank/DDBJ databases">
        <authorList>
            <consortium name="Pathogen Informatics"/>
        </authorList>
    </citation>
    <scope>NUCLEOTIDE SEQUENCE [LARGE SCALE GENOMIC DNA]</scope>
    <source>
        <strain evidence="1 2">MHpl1</strain>
    </source>
</reference>
<proteinExistence type="predicted"/>
<dbReference type="WBParaSite" id="HPLM_0001214501-mRNA-1">
    <property type="protein sequence ID" value="HPLM_0001214501-mRNA-1"/>
    <property type="gene ID" value="HPLM_0001214501"/>
</dbReference>
<accession>A0A0N4WLU6</accession>
<dbReference type="AlphaFoldDB" id="A0A0N4WLU6"/>